<protein>
    <submittedName>
        <fullName evidence="1">Uncharacterized protein</fullName>
    </submittedName>
</protein>
<keyword evidence="2" id="KW-1185">Reference proteome</keyword>
<evidence type="ECO:0000313" key="1">
    <source>
        <dbReference type="EMBL" id="KAK1310095.1"/>
    </source>
</evidence>
<dbReference type="Proteomes" id="UP001180020">
    <property type="component" value="Unassembled WGS sequence"/>
</dbReference>
<proteinExistence type="predicted"/>
<comment type="caution">
    <text evidence="1">The sequence shown here is derived from an EMBL/GenBank/DDBJ whole genome shotgun (WGS) entry which is preliminary data.</text>
</comment>
<accession>A0AAV9EBA2</accession>
<reference evidence="1" key="1">
    <citation type="journal article" date="2023" name="Nat. Commun.">
        <title>Diploid and tetraploid genomes of Acorus and the evolution of monocots.</title>
        <authorList>
            <person name="Ma L."/>
            <person name="Liu K.W."/>
            <person name="Li Z."/>
            <person name="Hsiao Y.Y."/>
            <person name="Qi Y."/>
            <person name="Fu T."/>
            <person name="Tang G.D."/>
            <person name="Zhang D."/>
            <person name="Sun W.H."/>
            <person name="Liu D.K."/>
            <person name="Li Y."/>
            <person name="Chen G.Z."/>
            <person name="Liu X.D."/>
            <person name="Liao X.Y."/>
            <person name="Jiang Y.T."/>
            <person name="Yu X."/>
            <person name="Hao Y."/>
            <person name="Huang J."/>
            <person name="Zhao X.W."/>
            <person name="Ke S."/>
            <person name="Chen Y.Y."/>
            <person name="Wu W.L."/>
            <person name="Hsu J.L."/>
            <person name="Lin Y.F."/>
            <person name="Huang M.D."/>
            <person name="Li C.Y."/>
            <person name="Huang L."/>
            <person name="Wang Z.W."/>
            <person name="Zhao X."/>
            <person name="Zhong W.Y."/>
            <person name="Peng D.H."/>
            <person name="Ahmad S."/>
            <person name="Lan S."/>
            <person name="Zhang J.S."/>
            <person name="Tsai W.C."/>
            <person name="Van de Peer Y."/>
            <person name="Liu Z.J."/>
        </authorList>
    </citation>
    <scope>NUCLEOTIDE SEQUENCE</scope>
    <source>
        <strain evidence="1">CP</strain>
    </source>
</reference>
<name>A0AAV9EBA2_ACOCL</name>
<reference evidence="1" key="2">
    <citation type="submission" date="2023-06" db="EMBL/GenBank/DDBJ databases">
        <authorList>
            <person name="Ma L."/>
            <person name="Liu K.-W."/>
            <person name="Li Z."/>
            <person name="Hsiao Y.-Y."/>
            <person name="Qi Y."/>
            <person name="Fu T."/>
            <person name="Tang G."/>
            <person name="Zhang D."/>
            <person name="Sun W.-H."/>
            <person name="Liu D.-K."/>
            <person name="Li Y."/>
            <person name="Chen G.-Z."/>
            <person name="Liu X.-D."/>
            <person name="Liao X.-Y."/>
            <person name="Jiang Y.-T."/>
            <person name="Yu X."/>
            <person name="Hao Y."/>
            <person name="Huang J."/>
            <person name="Zhao X.-W."/>
            <person name="Ke S."/>
            <person name="Chen Y.-Y."/>
            <person name="Wu W.-L."/>
            <person name="Hsu J.-L."/>
            <person name="Lin Y.-F."/>
            <person name="Huang M.-D."/>
            <person name="Li C.-Y."/>
            <person name="Huang L."/>
            <person name="Wang Z.-W."/>
            <person name="Zhao X."/>
            <person name="Zhong W.-Y."/>
            <person name="Peng D.-H."/>
            <person name="Ahmad S."/>
            <person name="Lan S."/>
            <person name="Zhang J.-S."/>
            <person name="Tsai W.-C."/>
            <person name="Van De Peer Y."/>
            <person name="Liu Z.-J."/>
        </authorList>
    </citation>
    <scope>NUCLEOTIDE SEQUENCE</scope>
    <source>
        <strain evidence="1">CP</strain>
        <tissue evidence="1">Leaves</tissue>
    </source>
</reference>
<gene>
    <name evidence="1" type="ORF">QJS10_CPA08g00959</name>
</gene>
<organism evidence="1 2">
    <name type="scientific">Acorus calamus</name>
    <name type="common">Sweet flag</name>
    <dbReference type="NCBI Taxonomy" id="4465"/>
    <lineage>
        <taxon>Eukaryota</taxon>
        <taxon>Viridiplantae</taxon>
        <taxon>Streptophyta</taxon>
        <taxon>Embryophyta</taxon>
        <taxon>Tracheophyta</taxon>
        <taxon>Spermatophyta</taxon>
        <taxon>Magnoliopsida</taxon>
        <taxon>Liliopsida</taxon>
        <taxon>Acoraceae</taxon>
        <taxon>Acorus</taxon>
    </lineage>
</organism>
<evidence type="ECO:0000313" key="2">
    <source>
        <dbReference type="Proteomes" id="UP001180020"/>
    </source>
</evidence>
<dbReference type="AlphaFoldDB" id="A0AAV9EBA2"/>
<dbReference type="EMBL" id="JAUJYO010000008">
    <property type="protein sequence ID" value="KAK1310095.1"/>
    <property type="molecule type" value="Genomic_DNA"/>
</dbReference>
<sequence length="66" mass="7560">MGLELELRTNRASNITLTFRENGMLGDNFDFHLTNMLGNPVKDKEIEFVHRQIGNIIVGTIQLIFL</sequence>